<dbReference type="GO" id="GO:0003676">
    <property type="term" value="F:nucleic acid binding"/>
    <property type="evidence" value="ECO:0007669"/>
    <property type="project" value="InterPro"/>
</dbReference>
<dbReference type="GO" id="GO:0008270">
    <property type="term" value="F:zinc ion binding"/>
    <property type="evidence" value="ECO:0007669"/>
    <property type="project" value="InterPro"/>
</dbReference>
<proteinExistence type="predicted"/>
<dbReference type="RefSeq" id="WP_146593770.1">
    <property type="nucleotide sequence ID" value="NZ_SJPT01000002.1"/>
</dbReference>
<dbReference type="Pfam" id="PF08797">
    <property type="entry name" value="HIRAN"/>
    <property type="match status" value="1"/>
</dbReference>
<dbReference type="EMBL" id="SJPT01000002">
    <property type="protein sequence ID" value="TWU25072.1"/>
    <property type="molecule type" value="Genomic_DNA"/>
</dbReference>
<comment type="caution">
    <text evidence="4">The sequence shown here is derived from an EMBL/GenBank/DDBJ whole genome shotgun (WGS) entry which is preliminary data.</text>
</comment>
<keyword evidence="1" id="KW-0479">Metal-binding</keyword>
<sequence length="241" mass="27068">MPHWGPVGRLDAFRERSGQTSYRFCYTQGAKSTEGFRPFDGMPDLEAVYHSAELFPMLVNRLLPKSRPEYADFLRWNGFDPADPPEPLLLLQRSEGIKKTDAIEVFPCPVPDNQGCYLNYFFVHGMRFHLATDEANAVVAQLHAGDRLHLRCEPSNPVDPMAVAIDAGKTPIGYAPRYLAHDLTRLLRECPSGSVNLFVQRLNPNAPFQQRLLCRLHGCWPADFKPCSGPEFSAIPKLANA</sequence>
<evidence type="ECO:0000259" key="3">
    <source>
        <dbReference type="SMART" id="SM00910"/>
    </source>
</evidence>
<accession>A0A5C6CKX2</accession>
<evidence type="ECO:0000256" key="1">
    <source>
        <dbReference type="ARBA" id="ARBA00022723"/>
    </source>
</evidence>
<evidence type="ECO:0000313" key="4">
    <source>
        <dbReference type="EMBL" id="TWU25072.1"/>
    </source>
</evidence>
<gene>
    <name evidence="4" type="ORF">Pla52o_13690</name>
</gene>
<name>A0A5C6CKX2_9BACT</name>
<keyword evidence="5" id="KW-1185">Reference proteome</keyword>
<feature type="domain" description="HIRAN" evidence="3">
    <location>
        <begin position="118"/>
        <end position="220"/>
    </location>
</feature>
<dbReference type="Proteomes" id="UP000316304">
    <property type="component" value="Unassembled WGS sequence"/>
</dbReference>
<dbReference type="AlphaFoldDB" id="A0A5C6CKX2"/>
<dbReference type="SMART" id="SM00910">
    <property type="entry name" value="HIRAN"/>
    <property type="match status" value="1"/>
</dbReference>
<keyword evidence="2" id="KW-0378">Hydrolase</keyword>
<organism evidence="4 5">
    <name type="scientific">Novipirellula galeiformis</name>
    <dbReference type="NCBI Taxonomy" id="2528004"/>
    <lineage>
        <taxon>Bacteria</taxon>
        <taxon>Pseudomonadati</taxon>
        <taxon>Planctomycetota</taxon>
        <taxon>Planctomycetia</taxon>
        <taxon>Pirellulales</taxon>
        <taxon>Pirellulaceae</taxon>
        <taxon>Novipirellula</taxon>
    </lineage>
</organism>
<dbReference type="InterPro" id="IPR014905">
    <property type="entry name" value="HIRAN"/>
</dbReference>
<dbReference type="GO" id="GO:0016818">
    <property type="term" value="F:hydrolase activity, acting on acid anhydrides, in phosphorus-containing anhydrides"/>
    <property type="evidence" value="ECO:0007669"/>
    <property type="project" value="InterPro"/>
</dbReference>
<evidence type="ECO:0000313" key="5">
    <source>
        <dbReference type="Proteomes" id="UP000316304"/>
    </source>
</evidence>
<protein>
    <recommendedName>
        <fullName evidence="3">HIRAN domain-containing protein</fullName>
    </recommendedName>
</protein>
<evidence type="ECO:0000256" key="2">
    <source>
        <dbReference type="ARBA" id="ARBA00022801"/>
    </source>
</evidence>
<dbReference type="Gene3D" id="3.30.70.2330">
    <property type="match status" value="1"/>
</dbReference>
<reference evidence="4 5" key="1">
    <citation type="submission" date="2019-02" db="EMBL/GenBank/DDBJ databases">
        <title>Deep-cultivation of Planctomycetes and their phenomic and genomic characterization uncovers novel biology.</title>
        <authorList>
            <person name="Wiegand S."/>
            <person name="Jogler M."/>
            <person name="Boedeker C."/>
            <person name="Pinto D."/>
            <person name="Vollmers J."/>
            <person name="Rivas-Marin E."/>
            <person name="Kohn T."/>
            <person name="Peeters S.H."/>
            <person name="Heuer A."/>
            <person name="Rast P."/>
            <person name="Oberbeckmann S."/>
            <person name="Bunk B."/>
            <person name="Jeske O."/>
            <person name="Meyerdierks A."/>
            <person name="Storesund J.E."/>
            <person name="Kallscheuer N."/>
            <person name="Luecker S."/>
            <person name="Lage O.M."/>
            <person name="Pohl T."/>
            <person name="Merkel B.J."/>
            <person name="Hornburger P."/>
            <person name="Mueller R.-W."/>
            <person name="Bruemmer F."/>
            <person name="Labrenz M."/>
            <person name="Spormann A.M."/>
            <person name="Op Den Camp H."/>
            <person name="Overmann J."/>
            <person name="Amann R."/>
            <person name="Jetten M.S.M."/>
            <person name="Mascher T."/>
            <person name="Medema M.H."/>
            <person name="Devos D.P."/>
            <person name="Kaster A.-K."/>
            <person name="Ovreas L."/>
            <person name="Rohde M."/>
            <person name="Galperin M.Y."/>
            <person name="Jogler C."/>
        </authorList>
    </citation>
    <scope>NUCLEOTIDE SEQUENCE [LARGE SCALE GENOMIC DNA]</scope>
    <source>
        <strain evidence="4 5">Pla52o</strain>
    </source>
</reference>
<dbReference type="OrthoDB" id="452395at2"/>